<feature type="coiled-coil region" evidence="1">
    <location>
        <begin position="1"/>
        <end position="53"/>
    </location>
</feature>
<accession>A0A9X3D980</accession>
<dbReference type="RefSeq" id="WP_266063273.1">
    <property type="nucleotide sequence ID" value="NZ_JAPKFM010000026.1"/>
</dbReference>
<comment type="caution">
    <text evidence="3">The sequence shown here is derived from an EMBL/GenBank/DDBJ whole genome shotgun (WGS) entry which is preliminary data.</text>
</comment>
<dbReference type="EMBL" id="JAPKFM010000026">
    <property type="protein sequence ID" value="MCX2966364.1"/>
    <property type="molecule type" value="Genomic_DNA"/>
</dbReference>
<dbReference type="Proteomes" id="UP001143347">
    <property type="component" value="Unassembled WGS sequence"/>
</dbReference>
<evidence type="ECO:0000313" key="4">
    <source>
        <dbReference type="Proteomes" id="UP001143347"/>
    </source>
</evidence>
<reference evidence="3" key="1">
    <citation type="submission" date="2022-10" db="EMBL/GenBank/DDBJ databases">
        <title>WGS of marine actinomycetes from Thailand.</title>
        <authorList>
            <person name="Thawai C."/>
        </authorList>
    </citation>
    <scope>NUCLEOTIDE SEQUENCE</scope>
    <source>
        <strain evidence="3">SW21</strain>
    </source>
</reference>
<organism evidence="3 4">
    <name type="scientific">Gordonia aquimaris</name>
    <dbReference type="NCBI Taxonomy" id="2984863"/>
    <lineage>
        <taxon>Bacteria</taxon>
        <taxon>Bacillati</taxon>
        <taxon>Actinomycetota</taxon>
        <taxon>Actinomycetes</taxon>
        <taxon>Mycobacteriales</taxon>
        <taxon>Gordoniaceae</taxon>
        <taxon>Gordonia</taxon>
    </lineage>
</organism>
<sequence length="101" mass="10941">MGKKRDVAKRLEADVARLQSEFIRVDTYLRTRISRLEKTAAEVQALVRTATETTAAPAVPTTPTPAPVRRPPPAVVVSPAKKAIANWPAVTRTYLAPTAPP</sequence>
<feature type="region of interest" description="Disordered" evidence="2">
    <location>
        <begin position="54"/>
        <end position="74"/>
    </location>
</feature>
<evidence type="ECO:0000313" key="3">
    <source>
        <dbReference type="EMBL" id="MCX2966364.1"/>
    </source>
</evidence>
<protein>
    <submittedName>
        <fullName evidence="3">Uncharacterized protein</fullName>
    </submittedName>
</protein>
<proteinExistence type="predicted"/>
<keyword evidence="1" id="KW-0175">Coiled coil</keyword>
<evidence type="ECO:0000256" key="1">
    <source>
        <dbReference type="SAM" id="Coils"/>
    </source>
</evidence>
<evidence type="ECO:0000256" key="2">
    <source>
        <dbReference type="SAM" id="MobiDB-lite"/>
    </source>
</evidence>
<keyword evidence="4" id="KW-1185">Reference proteome</keyword>
<feature type="compositionally biased region" description="Pro residues" evidence="2">
    <location>
        <begin position="60"/>
        <end position="74"/>
    </location>
</feature>
<dbReference type="AlphaFoldDB" id="A0A9X3D980"/>
<gene>
    <name evidence="3" type="ORF">OSB52_19970</name>
</gene>
<name>A0A9X3D980_9ACTN</name>